<dbReference type="Proteomes" id="UP000838763">
    <property type="component" value="Unassembled WGS sequence"/>
</dbReference>
<feature type="region of interest" description="Disordered" evidence="1">
    <location>
        <begin position="1"/>
        <end position="42"/>
    </location>
</feature>
<dbReference type="AlphaFoldDB" id="A0A9P1GUK4"/>
<name>A0A9P1GUK4_9PEZI</name>
<gene>
    <name evidence="2" type="ORF">PPNO1_LOCUS129</name>
</gene>
<organism evidence="2 3">
    <name type="scientific">Parascedosporium putredinis</name>
    <dbReference type="NCBI Taxonomy" id="1442378"/>
    <lineage>
        <taxon>Eukaryota</taxon>
        <taxon>Fungi</taxon>
        <taxon>Dikarya</taxon>
        <taxon>Ascomycota</taxon>
        <taxon>Pezizomycotina</taxon>
        <taxon>Sordariomycetes</taxon>
        <taxon>Hypocreomycetidae</taxon>
        <taxon>Microascales</taxon>
        <taxon>Microascaceae</taxon>
        <taxon>Parascedosporium</taxon>
    </lineage>
</organism>
<evidence type="ECO:0000256" key="1">
    <source>
        <dbReference type="SAM" id="MobiDB-lite"/>
    </source>
</evidence>
<proteinExistence type="predicted"/>
<dbReference type="EMBL" id="CALLCH030000001">
    <property type="protein sequence ID" value="CAI4210327.1"/>
    <property type="molecule type" value="Genomic_DNA"/>
</dbReference>
<evidence type="ECO:0000313" key="3">
    <source>
        <dbReference type="Proteomes" id="UP000838763"/>
    </source>
</evidence>
<dbReference type="OrthoDB" id="5413827at2759"/>
<comment type="caution">
    <text evidence="2">The sequence shown here is derived from an EMBL/GenBank/DDBJ whole genome shotgun (WGS) entry which is preliminary data.</text>
</comment>
<evidence type="ECO:0000313" key="2">
    <source>
        <dbReference type="EMBL" id="CAI4210327.1"/>
    </source>
</evidence>
<keyword evidence="3" id="KW-1185">Reference proteome</keyword>
<accession>A0A9P1GUK4</accession>
<protein>
    <submittedName>
        <fullName evidence="2">Uncharacterized protein</fullName>
    </submittedName>
</protein>
<reference evidence="2" key="1">
    <citation type="submission" date="2022-11" db="EMBL/GenBank/DDBJ databases">
        <authorList>
            <person name="Scott C."/>
            <person name="Bruce N."/>
        </authorList>
    </citation>
    <scope>NUCLEOTIDE SEQUENCE</scope>
</reference>
<sequence>MAPGRRRAGRSTARRGSRARRRAPRASAATRRRGPRSHKGRQLRALMQRAEEDVFEVPLAHEIPDRYTAQNLSRYVSRAAIAQICASQDGQTHQILQMIGSHLLVAEDAVRVHGMWRKVFYRSRPSLHTAILRTCQSLYQELVPILYGHNTFEYVLRDPPRIQNSQILNGASTGATAALSSVYLTQPSSSHPRELKPSMGTVAL</sequence>